<dbReference type="Proteomes" id="UP000268879">
    <property type="component" value="Chromosome"/>
</dbReference>
<dbReference type="RefSeq" id="WP_126470961.1">
    <property type="nucleotide sequence ID" value="NZ_LR134481.1"/>
</dbReference>
<accession>A0A448Q3U7</accession>
<dbReference type="EMBL" id="LR134481">
    <property type="protein sequence ID" value="VEI31494.1"/>
    <property type="molecule type" value="Genomic_DNA"/>
</dbReference>
<reference evidence="1 2" key="1">
    <citation type="submission" date="2018-12" db="EMBL/GenBank/DDBJ databases">
        <authorList>
            <consortium name="Pathogen Informatics"/>
        </authorList>
    </citation>
    <scope>NUCLEOTIDE SEQUENCE [LARGE SCALE GENOMIC DNA]</scope>
    <source>
        <strain evidence="1 2">NCTC10665</strain>
    </source>
</reference>
<sequence length="303" mass="35380">MAEVTKCGQLLSHFRHGINIYKVTNKQKESDERAKNTVIESLINPSILQRFHKVNHEDITKESTKHDFCGIWKINVTRKVKFEFSTKKEVTVSLENQSKILTMEVGEAHFTVKNNIVTVPVIEKGEEELHFEYIFEYPDNIIDKKLNKYLEKHQEAIISANIDKKIAKWNKSYSLDQVIEKLYVKDVFEFLEERIYAKPYDDKNKKDYKILDEELEFNVSLYLIPVISVYCKIKDEVKIFNVDAITREIRSRVPEPINQDLIETVSDGLSEGVALFSPHKLLDEPVKKVTKKTIIGLSKLFRK</sequence>
<evidence type="ECO:0000313" key="1">
    <source>
        <dbReference type="EMBL" id="VEI31494.1"/>
    </source>
</evidence>
<name>A0A448Q3U7_HAEPA</name>
<gene>
    <name evidence="1" type="ORF">NCTC10665_01274</name>
</gene>
<protein>
    <submittedName>
        <fullName evidence="1">Uncharacterized protein</fullName>
    </submittedName>
</protein>
<evidence type="ECO:0000313" key="2">
    <source>
        <dbReference type="Proteomes" id="UP000268879"/>
    </source>
</evidence>
<dbReference type="AlphaFoldDB" id="A0A448Q3U7"/>
<proteinExistence type="predicted"/>
<organism evidence="1 2">
    <name type="scientific">Haemophilus parainfluenzae</name>
    <dbReference type="NCBI Taxonomy" id="729"/>
    <lineage>
        <taxon>Bacteria</taxon>
        <taxon>Pseudomonadati</taxon>
        <taxon>Pseudomonadota</taxon>
        <taxon>Gammaproteobacteria</taxon>
        <taxon>Pasteurellales</taxon>
        <taxon>Pasteurellaceae</taxon>
        <taxon>Haemophilus</taxon>
    </lineage>
</organism>